<gene>
    <name evidence="6" type="ORF">Z518_10244</name>
</gene>
<dbReference type="PANTHER" id="PTHR10543:SF89">
    <property type="entry name" value="CAROTENOID 9,10(9',10')-CLEAVAGE DIOXYGENASE 1"/>
    <property type="match status" value="1"/>
</dbReference>
<dbReference type="EMBL" id="KN847483">
    <property type="protein sequence ID" value="KIX00107.1"/>
    <property type="molecule type" value="Genomic_DNA"/>
</dbReference>
<evidence type="ECO:0000313" key="6">
    <source>
        <dbReference type="EMBL" id="KIX00107.1"/>
    </source>
</evidence>
<sequence length="172" mass="19338">MPNGSSIPDPLVVLDLPSEFPRIDERFMTKQYEWLFLNVFIPENMDGRKNIFHGLNGLAMHNNKTGKTRYFYAGDNSLCQELIFIPRSVDAPEGDGWVMTLVERRAAGRCDVAIIDTREFEKSVAIVQLPFHVKAQIHGNWVPASALKARKSLVREIGEVKISGLGALEPMI</sequence>
<dbReference type="STRING" id="1442369.A0A0D2FDD7"/>
<comment type="similarity">
    <text evidence="1">Belongs to the carotenoid oxygenase family.</text>
</comment>
<dbReference type="AlphaFoldDB" id="A0A0D2FDD7"/>
<dbReference type="InterPro" id="IPR004294">
    <property type="entry name" value="Carotenoid_Oase"/>
</dbReference>
<organism evidence="6 7">
    <name type="scientific">Rhinocladiella mackenziei CBS 650.93</name>
    <dbReference type="NCBI Taxonomy" id="1442369"/>
    <lineage>
        <taxon>Eukaryota</taxon>
        <taxon>Fungi</taxon>
        <taxon>Dikarya</taxon>
        <taxon>Ascomycota</taxon>
        <taxon>Pezizomycotina</taxon>
        <taxon>Eurotiomycetes</taxon>
        <taxon>Chaetothyriomycetidae</taxon>
        <taxon>Chaetothyriales</taxon>
        <taxon>Herpotrichiellaceae</taxon>
        <taxon>Rhinocladiella</taxon>
    </lineage>
</organism>
<keyword evidence="7" id="KW-1185">Reference proteome</keyword>
<keyword evidence="3" id="KW-0560">Oxidoreductase</keyword>
<dbReference type="HOGENOM" id="CLU_098006_0_0_1"/>
<evidence type="ECO:0000256" key="3">
    <source>
        <dbReference type="ARBA" id="ARBA00023002"/>
    </source>
</evidence>
<evidence type="ECO:0000256" key="4">
    <source>
        <dbReference type="ARBA" id="ARBA00023004"/>
    </source>
</evidence>
<dbReference type="Proteomes" id="UP000053617">
    <property type="component" value="Unassembled WGS sequence"/>
</dbReference>
<protein>
    <submittedName>
        <fullName evidence="6">Rhinocladiella mackenziei CBS 650.93 unplaced genomic scaffold supercont1.9, whole genome shotgun sequence</fullName>
    </submittedName>
</protein>
<dbReference type="Pfam" id="PF03055">
    <property type="entry name" value="RPE65"/>
    <property type="match status" value="1"/>
</dbReference>
<evidence type="ECO:0000313" key="7">
    <source>
        <dbReference type="Proteomes" id="UP000053617"/>
    </source>
</evidence>
<keyword evidence="2 5" id="KW-0479">Metal-binding</keyword>
<dbReference type="RefSeq" id="XP_013267243.1">
    <property type="nucleotide sequence ID" value="XM_013411789.1"/>
</dbReference>
<dbReference type="GO" id="GO:0046872">
    <property type="term" value="F:metal ion binding"/>
    <property type="evidence" value="ECO:0007669"/>
    <property type="project" value="UniProtKB-KW"/>
</dbReference>
<feature type="binding site" evidence="5">
    <location>
        <position position="138"/>
    </location>
    <ligand>
        <name>Fe cation</name>
        <dbReference type="ChEBI" id="CHEBI:24875"/>
        <note>catalytic</note>
    </ligand>
</feature>
<dbReference type="GO" id="GO:0016121">
    <property type="term" value="P:carotene catabolic process"/>
    <property type="evidence" value="ECO:0007669"/>
    <property type="project" value="TreeGrafter"/>
</dbReference>
<accession>A0A0D2FDD7</accession>
<dbReference type="PANTHER" id="PTHR10543">
    <property type="entry name" value="BETA-CAROTENE DIOXYGENASE"/>
    <property type="match status" value="1"/>
</dbReference>
<evidence type="ECO:0000256" key="5">
    <source>
        <dbReference type="PIRSR" id="PIRSR604294-1"/>
    </source>
</evidence>
<evidence type="ECO:0000256" key="2">
    <source>
        <dbReference type="ARBA" id="ARBA00022723"/>
    </source>
</evidence>
<name>A0A0D2FDD7_9EURO</name>
<reference evidence="6 7" key="1">
    <citation type="submission" date="2015-01" db="EMBL/GenBank/DDBJ databases">
        <title>The Genome Sequence of Rhinocladiella mackenzie CBS 650.93.</title>
        <authorList>
            <consortium name="The Broad Institute Genomics Platform"/>
            <person name="Cuomo C."/>
            <person name="de Hoog S."/>
            <person name="Gorbushina A."/>
            <person name="Stielow B."/>
            <person name="Teixiera M."/>
            <person name="Abouelleil A."/>
            <person name="Chapman S.B."/>
            <person name="Priest M."/>
            <person name="Young S.K."/>
            <person name="Wortman J."/>
            <person name="Nusbaum C."/>
            <person name="Birren B."/>
        </authorList>
    </citation>
    <scope>NUCLEOTIDE SEQUENCE [LARGE SCALE GENOMIC DNA]</scope>
    <source>
        <strain evidence="6 7">CBS 650.93</strain>
    </source>
</reference>
<dbReference type="GeneID" id="25298315"/>
<keyword evidence="4 5" id="KW-0408">Iron</keyword>
<proteinExistence type="inferred from homology"/>
<dbReference type="GO" id="GO:0010436">
    <property type="term" value="F:carotenoid dioxygenase activity"/>
    <property type="evidence" value="ECO:0007669"/>
    <property type="project" value="TreeGrafter"/>
</dbReference>
<dbReference type="OrthoDB" id="1069523at2759"/>
<comment type="cofactor">
    <cofactor evidence="5">
        <name>Fe(2+)</name>
        <dbReference type="ChEBI" id="CHEBI:29033"/>
    </cofactor>
    <text evidence="5">Binds 1 Fe(2+) ion per subunit.</text>
</comment>
<dbReference type="VEuPathDB" id="FungiDB:Z518_10244"/>
<evidence type="ECO:0000256" key="1">
    <source>
        <dbReference type="ARBA" id="ARBA00006787"/>
    </source>
</evidence>